<dbReference type="GO" id="GO:0000281">
    <property type="term" value="P:mitotic cytokinesis"/>
    <property type="evidence" value="ECO:0007669"/>
    <property type="project" value="TreeGrafter"/>
</dbReference>
<dbReference type="InterPro" id="IPR036691">
    <property type="entry name" value="Endo/exonu/phosph_ase_sf"/>
</dbReference>
<organism evidence="3 4">
    <name type="scientific">Oncorhynchus mykiss</name>
    <name type="common">Rainbow trout</name>
    <name type="synonym">Salmo gairdneri</name>
    <dbReference type="NCBI Taxonomy" id="8022"/>
    <lineage>
        <taxon>Eukaryota</taxon>
        <taxon>Metazoa</taxon>
        <taxon>Chordata</taxon>
        <taxon>Craniata</taxon>
        <taxon>Vertebrata</taxon>
        <taxon>Euteleostomi</taxon>
        <taxon>Actinopterygii</taxon>
        <taxon>Neopterygii</taxon>
        <taxon>Teleostei</taxon>
        <taxon>Protacanthopterygii</taxon>
        <taxon>Salmoniformes</taxon>
        <taxon>Salmonidae</taxon>
        <taxon>Salmoninae</taxon>
        <taxon>Oncorhynchus</taxon>
    </lineage>
</organism>
<dbReference type="InterPro" id="IPR043502">
    <property type="entry name" value="DNA/RNA_pol_sf"/>
</dbReference>
<dbReference type="InterPro" id="IPR000477">
    <property type="entry name" value="RT_dom"/>
</dbReference>
<reference evidence="3" key="2">
    <citation type="submission" date="2025-08" db="UniProtKB">
        <authorList>
            <consortium name="Ensembl"/>
        </authorList>
    </citation>
    <scope>IDENTIFICATION</scope>
</reference>
<dbReference type="Pfam" id="PF03372">
    <property type="entry name" value="Exo_endo_phos"/>
    <property type="match status" value="1"/>
</dbReference>
<dbReference type="Pfam" id="PF08174">
    <property type="entry name" value="Anillin"/>
    <property type="match status" value="1"/>
</dbReference>
<protein>
    <recommendedName>
        <fullName evidence="2">Reverse transcriptase domain-containing protein</fullName>
    </recommendedName>
</protein>
<name>A0A8C7PTH3_ONCMY</name>
<feature type="compositionally biased region" description="Basic and acidic residues" evidence="1">
    <location>
        <begin position="549"/>
        <end position="565"/>
    </location>
</feature>
<sequence>MDGEFRNGLATALKRHRDPLSDTEDNVHSSDVNDVQKRRRLEVLGEENVSPTKKSSTRDRLRCAELVKPDTPAICSVRSRVQQLTQRREGGHVLAQRCLSDPGSGVPSIKFQDGFKEHHLIGEAEFSSRVERFKSPTTPQASPLPANRWPRTLSNAVTNLQLKLEASDTPSSKQASRIRQEREEELRLVRAQPITENVFLKRSFSDSSLTERATPPVSSFSPWMMFRRSRRLQWPPFQPWNADLNVTDEPFGVKDGSFTETSVFTKVDGVEPPIQDTGEVAESSVRMDVPPEEVKGRHMAERQAECTMVICQGTSLPDDQHEAAEGPVVKEQQKAVSPASDKHVERDLVVRVVKFYVNAESHLFLDNPVAMESKGDGEELGSSVVEQMGSLQEKEMRSSVVELGSFVDEDDVGSPLSEKQVGSAVGEEEGVVQSQLEKVGDLLSEEMESSGVEEQGKAESTLVDVQGEKSVLGEDQGELGPSLGPEQGEAANTSAVSDREQGDSELLTDEELTDKPQSEARGLKKVTFTLEPEMINDSTLSELDSSSSWKRESMSDPELSSRDETNTAEMIDLMFDEVLEAAAQGRMEEDTEDHNSGIATAMRGIEETDTELDKAEEGEDLEETKELDSSADELLSFPPSFILSPLSKSVEAVVTPMRLAANQLANPPSLLLTPEELTTPPADSAPLYSIDAYRTQRQSTKPAIQSVTPRVQRHAAEKSHPQHCVNTKERIMVLNEDAAKLQMVIKQTLQALSCCTDEDHGRGSLEEAEADKLLLVSCEKRAALLAEVARLKEKGGSVSEDLEGGDGEGDSGMSQQPCRGTVSISRVQLPLKVEFVCSARTQTGRPTHYFFVLIRYGPCNIVATPLATAVDAQNGDTISFPTSITLQDIRSNFEIDVEVYSLSHTSGNTCNVDLRSSTKSRVTPRKLLSTIKRSNQNVTSSTMPPLNTQRTSNFSLVGSHKISLASLGQSKFPLDKVPFLSPLEGNIYLQLDSESHSNVQHQGFLVSLFFVDSIRFDLSCILSCSCPLYFLYCRQQHTTLHTTAGLLLKLSRVGPGQSLDGRPDAAGSGVGGPVGGTLSSGLKISQCPRAVIGDTALCRVSSFGWDVKRVSCLSEVIKDPVALIVRVGVLTPPHLSTHWTLLITRLSMPLLHVNMPCPLLFWLVFIGLFHCRASSPAHYTLSNLLVPPPTHAMTSPGFNDVSRDNISLFITQYLGLPPLYSHPTLPLSVHYTLMLFYRPQKPPFTLCSRRSKRPILIAFSRTLILLLLCSSGDVEVNPGPAVPSSTPIPQVLSFDDFCNRNSLGFMHVNIRSLLPKFVLFTALAHSANPDVLAVSESWLRKTTKNSDILIPNYNIFRQDRTAKGGGVAIYCKESLQSSVLLSRSVPKQFELLLLKIHLSKNKSLTVAACYRPPSASSCALDTICELIAPHLSSELVLLGDLNWNMLNTPAILQSKLDALNLTQIINEPTRYLPKALNTGTLIDIILTNLPSKYTSAVFNQDLSDHCLIACIRNGSAVKRPPLITVKRSLKHFSEQAFLIDLAGVSWKDIDLIPSVEDAWIFFLNAFLTILNKHAPFKKFRTRNRYSPWFSPDLTALNQQKNILWRSALASNSPRDMQLFREARNHYTQAVRKAKASFFKQKFASCNTNSKKFWETVKSMENKNPSSQLPTALKIGNTVTTDKSTIIENFYKHFSTAGHAFHLATPTPVNSTAPPTTTRPSLPHFSFSQICSADVLNELQNLDPYKSAGLDNLDPFFLKLSAKIVATPITSLFNLSFVSSEIPKDWKATAVIPLFKGGDTLDPNCYRPISILPCLSKVFESQVYKQITDHFESHHTFSAMQSGFRAGHGCTSATLKVLNDILTAIDKKHYCAAVFIDLAKAFDSVNHHILIGRLDSLGFSNDCLAWFTNYFSDRVQCVKSEGLLSGPLAVSMGVPQGSILGPTLFSVYINEVALAAGESLIHLYADDTILYTSGPSLDTVNNPPGKLQCHTTLLPWPPIALKYK</sequence>
<dbReference type="InterPro" id="IPR051364">
    <property type="entry name" value="Cytokinesis/Rho-signaling"/>
</dbReference>
<dbReference type="Proteomes" id="UP000694395">
    <property type="component" value="Chromosome 2"/>
</dbReference>
<feature type="domain" description="Reverse transcriptase" evidence="2">
    <location>
        <begin position="1774"/>
        <end position="2003"/>
    </location>
</feature>
<dbReference type="GO" id="GO:0005826">
    <property type="term" value="C:actomyosin contractile ring"/>
    <property type="evidence" value="ECO:0007669"/>
    <property type="project" value="TreeGrafter"/>
</dbReference>
<dbReference type="SUPFAM" id="SSF56219">
    <property type="entry name" value="DNase I-like"/>
    <property type="match status" value="1"/>
</dbReference>
<dbReference type="PANTHER" id="PTHR21538">
    <property type="entry name" value="ANILLIN/RHOTEKIN RTKN"/>
    <property type="match status" value="1"/>
</dbReference>
<gene>
    <name evidence="3" type="primary">LOC110494127</name>
</gene>
<feature type="compositionally biased region" description="Acidic residues" evidence="1">
    <location>
        <begin position="800"/>
        <end position="809"/>
    </location>
</feature>
<feature type="region of interest" description="Disordered" evidence="1">
    <location>
        <begin position="473"/>
        <end position="565"/>
    </location>
</feature>
<dbReference type="SUPFAM" id="SSF56672">
    <property type="entry name" value="DNA/RNA polymerases"/>
    <property type="match status" value="1"/>
</dbReference>
<dbReference type="InterPro" id="IPR012966">
    <property type="entry name" value="AHD"/>
</dbReference>
<dbReference type="GO" id="GO:0031106">
    <property type="term" value="P:septin ring organization"/>
    <property type="evidence" value="ECO:0007669"/>
    <property type="project" value="TreeGrafter"/>
</dbReference>
<dbReference type="CDD" id="cd01650">
    <property type="entry name" value="RT_nLTR_like"/>
    <property type="match status" value="1"/>
</dbReference>
<evidence type="ECO:0000313" key="4">
    <source>
        <dbReference type="Proteomes" id="UP000694395"/>
    </source>
</evidence>
<dbReference type="GO" id="GO:0003824">
    <property type="term" value="F:catalytic activity"/>
    <property type="evidence" value="ECO:0007669"/>
    <property type="project" value="InterPro"/>
</dbReference>
<dbReference type="Gene3D" id="3.60.10.10">
    <property type="entry name" value="Endonuclease/exonuclease/phosphatase"/>
    <property type="match status" value="1"/>
</dbReference>
<feature type="region of interest" description="Disordered" evidence="1">
    <location>
        <begin position="796"/>
        <end position="817"/>
    </location>
</feature>
<evidence type="ECO:0000256" key="1">
    <source>
        <dbReference type="SAM" id="MobiDB-lite"/>
    </source>
</evidence>
<evidence type="ECO:0000313" key="3">
    <source>
        <dbReference type="Ensembl" id="ENSOMYP00000026490.2"/>
    </source>
</evidence>
<evidence type="ECO:0000259" key="2">
    <source>
        <dbReference type="PROSITE" id="PS50878"/>
    </source>
</evidence>
<feature type="compositionally biased region" description="Basic and acidic residues" evidence="1">
    <location>
        <begin position="513"/>
        <end position="522"/>
    </location>
</feature>
<dbReference type="GO" id="GO:0000915">
    <property type="term" value="P:actomyosin contractile ring assembly"/>
    <property type="evidence" value="ECO:0007669"/>
    <property type="project" value="TreeGrafter"/>
</dbReference>
<feature type="compositionally biased region" description="Low complexity" evidence="1">
    <location>
        <begin position="420"/>
        <end position="433"/>
    </location>
</feature>
<reference evidence="3" key="3">
    <citation type="submission" date="2025-09" db="UniProtKB">
        <authorList>
            <consortium name="Ensembl"/>
        </authorList>
    </citation>
    <scope>IDENTIFICATION</scope>
</reference>
<feature type="region of interest" description="Disordered" evidence="1">
    <location>
        <begin position="1"/>
        <end position="38"/>
    </location>
</feature>
<dbReference type="InterPro" id="IPR005135">
    <property type="entry name" value="Endo/exonuclease/phosphatase"/>
</dbReference>
<dbReference type="GeneTree" id="ENSGT01120000271879"/>
<dbReference type="Pfam" id="PF00078">
    <property type="entry name" value="RVT_1"/>
    <property type="match status" value="1"/>
</dbReference>
<accession>A0A8C7PTH3</accession>
<keyword evidence="4" id="KW-1185">Reference proteome</keyword>
<dbReference type="Ensembl" id="ENSOMYT00000028965.2">
    <property type="protein sequence ID" value="ENSOMYP00000026490.2"/>
    <property type="gene ID" value="ENSOMYG00000012505.2"/>
</dbReference>
<proteinExistence type="predicted"/>
<dbReference type="PROSITE" id="PS50878">
    <property type="entry name" value="RT_POL"/>
    <property type="match status" value="1"/>
</dbReference>
<feature type="region of interest" description="Disordered" evidence="1">
    <location>
        <begin position="406"/>
        <end position="433"/>
    </location>
</feature>
<reference evidence="3" key="1">
    <citation type="submission" date="2020-07" db="EMBL/GenBank/DDBJ databases">
        <title>A long reads based de novo assembly of the rainbow trout Arlee double haploid line genome.</title>
        <authorList>
            <person name="Gao G."/>
            <person name="Palti Y."/>
        </authorList>
    </citation>
    <scope>NUCLEOTIDE SEQUENCE [LARGE SCALE GENOMIC DNA]</scope>
</reference>
<dbReference type="PANTHER" id="PTHR21538:SF26">
    <property type="entry name" value="ANILLIN ISOFORM X1"/>
    <property type="match status" value="1"/>
</dbReference>
<feature type="compositionally biased region" description="Low complexity" evidence="1">
    <location>
        <begin position="537"/>
        <end position="548"/>
    </location>
</feature>